<reference evidence="1 2" key="1">
    <citation type="journal article" date="2014" name="Genome Announc.">
        <title>The Genome Sequence of Bifidobacterium moukalabense DSM 27321 Highlights the Close Phylogenetic Relatedness with the Bifidobacterium dentium Taxon.</title>
        <authorList>
            <person name="Lugli G.A."/>
            <person name="Duranti S."/>
            <person name="Milani C."/>
            <person name="Turroni F."/>
            <person name="Viappiani A."/>
            <person name="Mangifesta M."/>
            <person name="van Sinderen D."/>
            <person name="Ventura M."/>
        </authorList>
    </citation>
    <scope>NUCLEOTIDE SEQUENCE [LARGE SCALE GENOMIC DNA]</scope>
    <source>
        <strain evidence="1 2">DSM 27321</strain>
    </source>
</reference>
<dbReference type="STRING" id="1435051.BMOU_0259"/>
<gene>
    <name evidence="1" type="ORF">BMOU_0259</name>
</gene>
<dbReference type="PATRIC" id="fig|1435051.3.peg.255"/>
<proteinExistence type="predicted"/>
<evidence type="ECO:0008006" key="3">
    <source>
        <dbReference type="Google" id="ProtNLM"/>
    </source>
</evidence>
<dbReference type="Proteomes" id="UP000019155">
    <property type="component" value="Unassembled WGS sequence"/>
</dbReference>
<evidence type="ECO:0000313" key="1">
    <source>
        <dbReference type="EMBL" id="ETY72245.1"/>
    </source>
</evidence>
<evidence type="ECO:0000313" key="2">
    <source>
        <dbReference type="Proteomes" id="UP000019155"/>
    </source>
</evidence>
<keyword evidence="2" id="KW-1185">Reference proteome</keyword>
<name>W4NC53_9BIFI</name>
<dbReference type="AlphaFoldDB" id="W4NC53"/>
<organism evidence="1 2">
    <name type="scientific">Bifidobacterium moukalabense DSM 27321</name>
    <dbReference type="NCBI Taxonomy" id="1435051"/>
    <lineage>
        <taxon>Bacteria</taxon>
        <taxon>Bacillati</taxon>
        <taxon>Actinomycetota</taxon>
        <taxon>Actinomycetes</taxon>
        <taxon>Bifidobacteriales</taxon>
        <taxon>Bifidobacteriaceae</taxon>
        <taxon>Bifidobacterium</taxon>
    </lineage>
</organism>
<protein>
    <recommendedName>
        <fullName evidence="3">Helix-turn-helix domain-containing protein</fullName>
    </recommendedName>
</protein>
<dbReference type="EMBL" id="AZMV01000001">
    <property type="protein sequence ID" value="ETY72245.1"/>
    <property type="molecule type" value="Genomic_DNA"/>
</dbReference>
<accession>W4NC53</accession>
<dbReference type="RefSeq" id="WP_034873998.1">
    <property type="nucleotide sequence ID" value="NZ_AZMV01000001.1"/>
</dbReference>
<dbReference type="GeneID" id="97502527"/>
<comment type="caution">
    <text evidence="1">The sequence shown here is derived from an EMBL/GenBank/DDBJ whole genome shotgun (WGS) entry which is preliminary data.</text>
</comment>
<sequence length="73" mass="8373">MALRQMMTTAQVARLFGAETPAEVRTRQAYLAQLRFRGQGPRFVKHGRMILYPQDAVAEWLEAGETDCTRSMR</sequence>